<evidence type="ECO:0000256" key="3">
    <source>
        <dbReference type="ARBA" id="ARBA00022723"/>
    </source>
</evidence>
<feature type="compositionally biased region" description="Polar residues" evidence="7">
    <location>
        <begin position="228"/>
        <end position="252"/>
    </location>
</feature>
<dbReference type="PANTHER" id="PTHR30231">
    <property type="entry name" value="DNA POLYMERASE III SUBUNIT EPSILON"/>
    <property type="match status" value="1"/>
</dbReference>
<dbReference type="Proteomes" id="UP000245207">
    <property type="component" value="Unassembled WGS sequence"/>
</dbReference>
<evidence type="ECO:0000256" key="4">
    <source>
        <dbReference type="ARBA" id="ARBA00022801"/>
    </source>
</evidence>
<organism evidence="9 10">
    <name type="scientific">Artemisia annua</name>
    <name type="common">Sweet wormwood</name>
    <dbReference type="NCBI Taxonomy" id="35608"/>
    <lineage>
        <taxon>Eukaryota</taxon>
        <taxon>Viridiplantae</taxon>
        <taxon>Streptophyta</taxon>
        <taxon>Embryophyta</taxon>
        <taxon>Tracheophyta</taxon>
        <taxon>Spermatophyta</taxon>
        <taxon>Magnoliopsida</taxon>
        <taxon>eudicotyledons</taxon>
        <taxon>Gunneridae</taxon>
        <taxon>Pentapetalae</taxon>
        <taxon>asterids</taxon>
        <taxon>campanulids</taxon>
        <taxon>Asterales</taxon>
        <taxon>Asteraceae</taxon>
        <taxon>Asteroideae</taxon>
        <taxon>Anthemideae</taxon>
        <taxon>Artemisiinae</taxon>
        <taxon>Artemisia</taxon>
    </lineage>
</organism>
<keyword evidence="2" id="KW-0540">Nuclease</keyword>
<proteinExistence type="predicted"/>
<evidence type="ECO:0000259" key="8">
    <source>
        <dbReference type="SMART" id="SM00479"/>
    </source>
</evidence>
<keyword evidence="3" id="KW-0479">Metal-binding</keyword>
<feature type="region of interest" description="Disordered" evidence="7">
    <location>
        <begin position="213"/>
        <end position="257"/>
    </location>
</feature>
<dbReference type="InterPro" id="IPR013520">
    <property type="entry name" value="Ribonucl_H"/>
</dbReference>
<evidence type="ECO:0000256" key="1">
    <source>
        <dbReference type="ARBA" id="ARBA00001946"/>
    </source>
</evidence>
<gene>
    <name evidence="9" type="ORF">CTI12_AA293530</name>
</gene>
<dbReference type="STRING" id="35608.A0A2U1N8M2"/>
<sequence length="492" mass="54360">MVSPTADRSEIAFFDLETTVPTRPGQGFAILEFGSILVCPKKLIELESYETLVKPHDMSLISSLSVRANGITADAVISAPSFSDVADKVYDLLHGRIWAGHNILRFDCVRLREAFSQINRAPPEPKGTIDSLALLTQRFGRRAGDMKMASLAAYFGLGKQSHRSLDDVRMNFEVLKYCATVLFLESSLPDIFTENSWISPNATTRNRSNARAVLEGTGPSTSPPSSSRNIENQVQPGSAQVQDQVQPGSAQSDPFDLGPLIERIENEPLQSNEPMDEESSTDTPSRAIIESTEFLELDQVSITSVTVSVVPFFRGPQKIQILHNNTPLQIHCSGLKVRFGLSTRFVDHAGRPRLNFVVDVSPNLCGILDACDDIAKRFVDSDSNSEWRPVVNRKPGFYNSPTIRLQLPSITEGDSTRWTTEIYQKPSSSSPSSSPSSLSIQQVVFNRYDVSELEALIRPGSLVDAYFSLEPYDYQQNAGIRLVAKKLIVESN</sequence>
<dbReference type="GO" id="GO:0008408">
    <property type="term" value="F:3'-5' exonuclease activity"/>
    <property type="evidence" value="ECO:0007669"/>
    <property type="project" value="TreeGrafter"/>
</dbReference>
<dbReference type="Gene3D" id="3.30.420.10">
    <property type="entry name" value="Ribonuclease H-like superfamily/Ribonuclease H"/>
    <property type="match status" value="1"/>
</dbReference>
<accession>A0A2U1N8M2</accession>
<evidence type="ECO:0000313" key="9">
    <source>
        <dbReference type="EMBL" id="PWA69860.1"/>
    </source>
</evidence>
<keyword evidence="4" id="KW-0378">Hydrolase</keyword>
<dbReference type="SMART" id="SM00479">
    <property type="entry name" value="EXOIII"/>
    <property type="match status" value="1"/>
</dbReference>
<evidence type="ECO:0000256" key="6">
    <source>
        <dbReference type="ARBA" id="ARBA00022842"/>
    </source>
</evidence>
<evidence type="ECO:0000313" key="10">
    <source>
        <dbReference type="Proteomes" id="UP000245207"/>
    </source>
</evidence>
<dbReference type="GO" id="GO:0003676">
    <property type="term" value="F:nucleic acid binding"/>
    <property type="evidence" value="ECO:0007669"/>
    <property type="project" value="InterPro"/>
</dbReference>
<protein>
    <submittedName>
        <fullName evidence="9">Polynucleotidyl transferase, ribonuclease H-like superfamily protein</fullName>
    </submittedName>
</protein>
<dbReference type="EMBL" id="PKPP01003348">
    <property type="protein sequence ID" value="PWA69860.1"/>
    <property type="molecule type" value="Genomic_DNA"/>
</dbReference>
<keyword evidence="6" id="KW-0460">Magnesium</keyword>
<dbReference type="GO" id="GO:0046872">
    <property type="term" value="F:metal ion binding"/>
    <property type="evidence" value="ECO:0007669"/>
    <property type="project" value="UniProtKB-KW"/>
</dbReference>
<dbReference type="AlphaFoldDB" id="A0A2U1N8M2"/>
<dbReference type="GO" id="GO:0016740">
    <property type="term" value="F:transferase activity"/>
    <property type="evidence" value="ECO:0007669"/>
    <property type="project" value="UniProtKB-KW"/>
</dbReference>
<dbReference type="PANTHER" id="PTHR30231:SF4">
    <property type="entry name" value="PROTEIN NEN2"/>
    <property type="match status" value="1"/>
</dbReference>
<dbReference type="OrthoDB" id="2018529at2759"/>
<dbReference type="FunFam" id="3.30.420.10:FF:000040">
    <property type="entry name" value="Exonuclease family protein"/>
    <property type="match status" value="1"/>
</dbReference>
<dbReference type="SUPFAM" id="SSF53098">
    <property type="entry name" value="Ribonuclease H-like"/>
    <property type="match status" value="1"/>
</dbReference>
<feature type="domain" description="Exonuclease" evidence="8">
    <location>
        <begin position="10"/>
        <end position="184"/>
    </location>
</feature>
<keyword evidence="9" id="KW-0808">Transferase</keyword>
<evidence type="ECO:0000256" key="7">
    <source>
        <dbReference type="SAM" id="MobiDB-lite"/>
    </source>
</evidence>
<dbReference type="CDD" id="cd06127">
    <property type="entry name" value="DEDDh"/>
    <property type="match status" value="1"/>
</dbReference>
<name>A0A2U1N8M2_ARTAN</name>
<feature type="compositionally biased region" description="Low complexity" evidence="7">
    <location>
        <begin position="216"/>
        <end position="227"/>
    </location>
</feature>
<comment type="caution">
    <text evidence="9">The sequence shown here is derived from an EMBL/GenBank/DDBJ whole genome shotgun (WGS) entry which is preliminary data.</text>
</comment>
<comment type="cofactor">
    <cofactor evidence="1">
        <name>Mg(2+)</name>
        <dbReference type="ChEBI" id="CHEBI:18420"/>
    </cofactor>
</comment>
<dbReference type="InterPro" id="IPR036397">
    <property type="entry name" value="RNaseH_sf"/>
</dbReference>
<keyword evidence="5" id="KW-0269">Exonuclease</keyword>
<keyword evidence="10" id="KW-1185">Reference proteome</keyword>
<evidence type="ECO:0000256" key="5">
    <source>
        <dbReference type="ARBA" id="ARBA00022839"/>
    </source>
</evidence>
<dbReference type="InterPro" id="IPR012337">
    <property type="entry name" value="RNaseH-like_sf"/>
</dbReference>
<evidence type="ECO:0000256" key="2">
    <source>
        <dbReference type="ARBA" id="ARBA00022722"/>
    </source>
</evidence>
<dbReference type="Pfam" id="PF00929">
    <property type="entry name" value="RNase_T"/>
    <property type="match status" value="1"/>
</dbReference>
<reference evidence="9 10" key="1">
    <citation type="journal article" date="2018" name="Mol. Plant">
        <title>The genome of Artemisia annua provides insight into the evolution of Asteraceae family and artemisinin biosynthesis.</title>
        <authorList>
            <person name="Shen Q."/>
            <person name="Zhang L."/>
            <person name="Liao Z."/>
            <person name="Wang S."/>
            <person name="Yan T."/>
            <person name="Shi P."/>
            <person name="Liu M."/>
            <person name="Fu X."/>
            <person name="Pan Q."/>
            <person name="Wang Y."/>
            <person name="Lv Z."/>
            <person name="Lu X."/>
            <person name="Zhang F."/>
            <person name="Jiang W."/>
            <person name="Ma Y."/>
            <person name="Chen M."/>
            <person name="Hao X."/>
            <person name="Li L."/>
            <person name="Tang Y."/>
            <person name="Lv G."/>
            <person name="Zhou Y."/>
            <person name="Sun X."/>
            <person name="Brodelius P.E."/>
            <person name="Rose J.K.C."/>
            <person name="Tang K."/>
        </authorList>
    </citation>
    <scope>NUCLEOTIDE SEQUENCE [LARGE SCALE GENOMIC DNA]</scope>
    <source>
        <strain evidence="10">cv. Huhao1</strain>
        <tissue evidence="9">Leaf</tissue>
    </source>
</reference>